<dbReference type="GO" id="GO:0006784">
    <property type="term" value="P:heme A biosynthetic process"/>
    <property type="evidence" value="ECO:0007669"/>
    <property type="project" value="InterPro"/>
</dbReference>
<keyword evidence="10" id="KW-1015">Disulfide bond</keyword>
<proteinExistence type="predicted"/>
<evidence type="ECO:0000256" key="4">
    <source>
        <dbReference type="ARBA" id="ARBA00022723"/>
    </source>
</evidence>
<feature type="transmembrane region" description="Helical" evidence="13">
    <location>
        <begin position="216"/>
        <end position="236"/>
    </location>
</feature>
<evidence type="ECO:0000256" key="6">
    <source>
        <dbReference type="ARBA" id="ARBA00023002"/>
    </source>
</evidence>
<evidence type="ECO:0000256" key="1">
    <source>
        <dbReference type="ARBA" id="ARBA00004141"/>
    </source>
</evidence>
<comment type="pathway">
    <text evidence="11">Porphyrin-containing compound metabolism.</text>
</comment>
<keyword evidence="5 13" id="KW-1133">Transmembrane helix</keyword>
<evidence type="ECO:0000256" key="10">
    <source>
        <dbReference type="ARBA" id="ARBA00023157"/>
    </source>
</evidence>
<keyword evidence="4" id="KW-0479">Metal-binding</keyword>
<evidence type="ECO:0000256" key="5">
    <source>
        <dbReference type="ARBA" id="ARBA00022989"/>
    </source>
</evidence>
<evidence type="ECO:0000256" key="9">
    <source>
        <dbReference type="ARBA" id="ARBA00023136"/>
    </source>
</evidence>
<dbReference type="AlphaFoldDB" id="A0A1I7FB03"/>
<dbReference type="InterPro" id="IPR003780">
    <property type="entry name" value="COX15/CtaA_fam"/>
</dbReference>
<keyword evidence="6" id="KW-0560">Oxidoreductase</keyword>
<evidence type="ECO:0000256" key="7">
    <source>
        <dbReference type="ARBA" id="ARBA00023004"/>
    </source>
</evidence>
<keyword evidence="8" id="KW-0350">Heme biosynthesis</keyword>
<evidence type="ECO:0000256" key="8">
    <source>
        <dbReference type="ARBA" id="ARBA00023133"/>
    </source>
</evidence>
<evidence type="ECO:0000256" key="12">
    <source>
        <dbReference type="SAM" id="MobiDB-lite"/>
    </source>
</evidence>
<dbReference type="EMBL" id="FPBV01000001">
    <property type="protein sequence ID" value="SFU33433.1"/>
    <property type="molecule type" value="Genomic_DNA"/>
</dbReference>
<evidence type="ECO:0000256" key="11">
    <source>
        <dbReference type="ARBA" id="ARBA00023444"/>
    </source>
</evidence>
<dbReference type="Proteomes" id="UP000183508">
    <property type="component" value="Unassembled WGS sequence"/>
</dbReference>
<keyword evidence="7" id="KW-0408">Iron</keyword>
<evidence type="ECO:0000256" key="2">
    <source>
        <dbReference type="ARBA" id="ARBA00022475"/>
    </source>
</evidence>
<name>A0A1I7FB03_9BACL</name>
<protein>
    <submittedName>
        <fullName evidence="14">Cytochrome c oxidase assembly protein subunit 15</fullName>
    </submittedName>
</protein>
<dbReference type="PANTHER" id="PTHR35457">
    <property type="entry name" value="HEME A SYNTHASE"/>
    <property type="match status" value="1"/>
</dbReference>
<evidence type="ECO:0000256" key="3">
    <source>
        <dbReference type="ARBA" id="ARBA00022692"/>
    </source>
</evidence>
<dbReference type="GO" id="GO:0046872">
    <property type="term" value="F:metal ion binding"/>
    <property type="evidence" value="ECO:0007669"/>
    <property type="project" value="UniProtKB-KW"/>
</dbReference>
<keyword evidence="2" id="KW-1003">Cell membrane</keyword>
<dbReference type="Pfam" id="PF02628">
    <property type="entry name" value="COX15-CtaA"/>
    <property type="match status" value="1"/>
</dbReference>
<dbReference type="GO" id="GO:0016491">
    <property type="term" value="F:oxidoreductase activity"/>
    <property type="evidence" value="ECO:0007669"/>
    <property type="project" value="UniProtKB-KW"/>
</dbReference>
<keyword evidence="3 13" id="KW-0812">Transmembrane</keyword>
<gene>
    <name evidence="14" type="ORF">SAMN05421543_101157</name>
</gene>
<feature type="transmembrane region" description="Helical" evidence="13">
    <location>
        <begin position="248"/>
        <end position="267"/>
    </location>
</feature>
<feature type="transmembrane region" description="Helical" evidence="13">
    <location>
        <begin position="273"/>
        <end position="293"/>
    </location>
</feature>
<feature type="transmembrane region" description="Helical" evidence="13">
    <location>
        <begin position="118"/>
        <end position="135"/>
    </location>
</feature>
<dbReference type="OrthoDB" id="9816428at2"/>
<evidence type="ECO:0000256" key="13">
    <source>
        <dbReference type="SAM" id="Phobius"/>
    </source>
</evidence>
<keyword evidence="9 13" id="KW-0472">Membrane</keyword>
<feature type="region of interest" description="Disordered" evidence="12">
    <location>
        <begin position="304"/>
        <end position="332"/>
    </location>
</feature>
<organism evidence="14 15">
    <name type="scientific">Alicyclobacillus macrosporangiidus</name>
    <dbReference type="NCBI Taxonomy" id="392015"/>
    <lineage>
        <taxon>Bacteria</taxon>
        <taxon>Bacillati</taxon>
        <taxon>Bacillota</taxon>
        <taxon>Bacilli</taxon>
        <taxon>Bacillales</taxon>
        <taxon>Alicyclobacillaceae</taxon>
        <taxon>Alicyclobacillus</taxon>
    </lineage>
</organism>
<dbReference type="InterPro" id="IPR050450">
    <property type="entry name" value="COX15/CtaA_HemeA_synthase"/>
</dbReference>
<evidence type="ECO:0000313" key="15">
    <source>
        <dbReference type="Proteomes" id="UP000183508"/>
    </source>
</evidence>
<keyword evidence="15" id="KW-1185">Reference proteome</keyword>
<dbReference type="STRING" id="392015.SAMN05421543_101157"/>
<comment type="subcellular location">
    <subcellularLocation>
        <location evidence="1">Membrane</location>
        <topology evidence="1">Multi-pass membrane protein</topology>
    </subcellularLocation>
</comment>
<dbReference type="PANTHER" id="PTHR35457:SF1">
    <property type="entry name" value="HEME A SYNTHASE"/>
    <property type="match status" value="1"/>
</dbReference>
<accession>A0A1I7FB03</accession>
<sequence>MSWRLPLITSIVIVVQMTLGALVVGENAGFACPDWPLCNGALFPSPSGLVALEWVHRATALLVVVLVAAVAVQAWRRREDARLFRLSVWAVLSLLVQVVVGGLIVLVKAPGVTTTIDVLNSMFLLSLSVTIAMRLRSRAAACAGLPLNGVKSGEPRGEAYRRLRPASRAFTGAVWAAVTAGALFRHTGESEALFGRNDYLASHGQTAMPSLAEAHWMLGLHGLTALCLAGAAVFLAVRASRTRVLVRWAWGCLALVGAQAVLGILTLVTALQLALATLHWTVASVLVACAAVLQGRTAASVAENARARPSGADTDEDGRTDGVALAEPHPLR</sequence>
<feature type="transmembrane region" description="Helical" evidence="13">
    <location>
        <begin position="54"/>
        <end position="74"/>
    </location>
</feature>
<feature type="transmembrane region" description="Helical" evidence="13">
    <location>
        <begin position="86"/>
        <end position="106"/>
    </location>
</feature>
<evidence type="ECO:0000313" key="14">
    <source>
        <dbReference type="EMBL" id="SFU33433.1"/>
    </source>
</evidence>
<dbReference type="RefSeq" id="WP_074948629.1">
    <property type="nucleotide sequence ID" value="NZ_FPBV01000001.1"/>
</dbReference>
<reference evidence="15" key="1">
    <citation type="submission" date="2016-10" db="EMBL/GenBank/DDBJ databases">
        <authorList>
            <person name="Varghese N."/>
        </authorList>
    </citation>
    <scope>NUCLEOTIDE SEQUENCE [LARGE SCALE GENOMIC DNA]</scope>
    <source>
        <strain evidence="15">DSM 17980</strain>
    </source>
</reference>
<feature type="transmembrane region" description="Helical" evidence="13">
    <location>
        <begin position="166"/>
        <end position="184"/>
    </location>
</feature>
<dbReference type="GO" id="GO:0016020">
    <property type="term" value="C:membrane"/>
    <property type="evidence" value="ECO:0007669"/>
    <property type="project" value="UniProtKB-SubCell"/>
</dbReference>